<protein>
    <submittedName>
        <fullName evidence="1">Uncharacterized protein</fullName>
    </submittedName>
</protein>
<evidence type="ECO:0000313" key="1">
    <source>
        <dbReference type="EMBL" id="SCQ17847.1"/>
    </source>
</evidence>
<dbReference type="AlphaFoldDB" id="A0A1D3UC16"/>
<organism evidence="1 2">
    <name type="scientific">Tannerella forsythia</name>
    <name type="common">Bacteroides forsythus</name>
    <dbReference type="NCBI Taxonomy" id="28112"/>
    <lineage>
        <taxon>Bacteria</taxon>
        <taxon>Pseudomonadati</taxon>
        <taxon>Bacteroidota</taxon>
        <taxon>Bacteroidia</taxon>
        <taxon>Bacteroidales</taxon>
        <taxon>Tannerellaceae</taxon>
        <taxon>Tannerella</taxon>
    </lineage>
</organism>
<evidence type="ECO:0000313" key="2">
    <source>
        <dbReference type="Proteomes" id="UP000182057"/>
    </source>
</evidence>
<gene>
    <name evidence="1" type="ORF">TFUB20_00137</name>
</gene>
<dbReference type="Proteomes" id="UP000182057">
    <property type="component" value="Unassembled WGS sequence"/>
</dbReference>
<proteinExistence type="predicted"/>
<dbReference type="EMBL" id="FMMM01000014">
    <property type="protein sequence ID" value="SCQ17847.1"/>
    <property type="molecule type" value="Genomic_DNA"/>
</dbReference>
<sequence>MLRKVRKKNELSGACLLLLARLFMSKNWTQTSNFWTQAVLE</sequence>
<name>A0A1D3UC16_TANFO</name>
<accession>A0A1D3UC16</accession>
<reference evidence="1 2" key="1">
    <citation type="submission" date="2016-09" db="EMBL/GenBank/DDBJ databases">
        <authorList>
            <person name="Capua I."/>
            <person name="De Benedictis P."/>
            <person name="Joannis T."/>
            <person name="Lombin L.H."/>
            <person name="Cattoli G."/>
        </authorList>
    </citation>
    <scope>NUCLEOTIDE SEQUENCE [LARGE SCALE GENOMIC DNA]</scope>
    <source>
        <strain evidence="1 2">UB20</strain>
    </source>
</reference>